<dbReference type="Proteomes" id="UP000568839">
    <property type="component" value="Unassembled WGS sequence"/>
</dbReference>
<name>A0A841PN91_9BACL</name>
<evidence type="ECO:0000313" key="3">
    <source>
        <dbReference type="Proteomes" id="UP000568839"/>
    </source>
</evidence>
<evidence type="ECO:0000313" key="2">
    <source>
        <dbReference type="EMBL" id="MBB6450230.1"/>
    </source>
</evidence>
<sequence>MENALFEFFYSTCRIGENFKLNRDDINFSANSVIVQGKGDKERKFILISDVEFG</sequence>
<reference evidence="2 3" key="1">
    <citation type="submission" date="2020-08" db="EMBL/GenBank/DDBJ databases">
        <title>Genomic Encyclopedia of Type Strains, Phase IV (KMG-IV): sequencing the most valuable type-strain genomes for metagenomic binning, comparative biology and taxonomic classification.</title>
        <authorList>
            <person name="Goeker M."/>
        </authorList>
    </citation>
    <scope>NUCLEOTIDE SEQUENCE [LARGE SCALE GENOMIC DNA]</scope>
    <source>
        <strain evidence="2 3">DSM 21769</strain>
    </source>
</reference>
<comment type="caution">
    <text evidence="2">The sequence shown here is derived from an EMBL/GenBank/DDBJ whole genome shotgun (WGS) entry which is preliminary data.</text>
</comment>
<dbReference type="GO" id="GO:0006310">
    <property type="term" value="P:DNA recombination"/>
    <property type="evidence" value="ECO:0007669"/>
    <property type="project" value="UniProtKB-KW"/>
</dbReference>
<dbReference type="Gene3D" id="1.10.443.10">
    <property type="entry name" value="Intergrase catalytic core"/>
    <property type="match status" value="1"/>
</dbReference>
<keyword evidence="3" id="KW-1185">Reference proteome</keyword>
<dbReference type="AlphaFoldDB" id="A0A841PN91"/>
<dbReference type="GO" id="GO:0015074">
    <property type="term" value="P:DNA integration"/>
    <property type="evidence" value="ECO:0007669"/>
    <property type="project" value="InterPro"/>
</dbReference>
<dbReference type="InterPro" id="IPR013762">
    <property type="entry name" value="Integrase-like_cat_sf"/>
</dbReference>
<keyword evidence="1" id="KW-0233">DNA recombination</keyword>
<dbReference type="SUPFAM" id="SSF56349">
    <property type="entry name" value="DNA breaking-rejoining enzymes"/>
    <property type="match status" value="1"/>
</dbReference>
<organism evidence="2 3">
    <name type="scientific">Geomicrobium halophilum</name>
    <dbReference type="NCBI Taxonomy" id="549000"/>
    <lineage>
        <taxon>Bacteria</taxon>
        <taxon>Bacillati</taxon>
        <taxon>Bacillota</taxon>
        <taxon>Bacilli</taxon>
        <taxon>Bacillales</taxon>
        <taxon>Geomicrobium</taxon>
    </lineage>
</organism>
<proteinExistence type="predicted"/>
<dbReference type="InterPro" id="IPR011010">
    <property type="entry name" value="DNA_brk_join_enz"/>
</dbReference>
<evidence type="ECO:0000256" key="1">
    <source>
        <dbReference type="ARBA" id="ARBA00023172"/>
    </source>
</evidence>
<dbReference type="GO" id="GO:0003677">
    <property type="term" value="F:DNA binding"/>
    <property type="evidence" value="ECO:0007669"/>
    <property type="project" value="InterPro"/>
</dbReference>
<dbReference type="EMBL" id="JACHHJ010000003">
    <property type="protein sequence ID" value="MBB6450230.1"/>
    <property type="molecule type" value="Genomic_DNA"/>
</dbReference>
<protein>
    <submittedName>
        <fullName evidence="2">Site-specific recombinase XerD</fullName>
    </submittedName>
</protein>
<gene>
    <name evidence="2" type="ORF">HNR44_002213</name>
</gene>
<accession>A0A841PN91</accession>